<dbReference type="Proteomes" id="UP001162162">
    <property type="component" value="Unassembled WGS sequence"/>
</dbReference>
<evidence type="ECO:0000313" key="2">
    <source>
        <dbReference type="Proteomes" id="UP001162162"/>
    </source>
</evidence>
<sequence length="75" mass="8936">MPVSRLDVYYRKFLLTKYFVKGWGSPENLQRLFDFRQKISNRETCYSLEVTRSDCKVIEGKFEKSVCITFTRIGI</sequence>
<protein>
    <recommendedName>
        <fullName evidence="3">Ribosomal protein S10</fullName>
    </recommendedName>
</protein>
<proteinExistence type="predicted"/>
<organism evidence="1 2">
    <name type="scientific">Aromia moschata</name>
    <dbReference type="NCBI Taxonomy" id="1265417"/>
    <lineage>
        <taxon>Eukaryota</taxon>
        <taxon>Metazoa</taxon>
        <taxon>Ecdysozoa</taxon>
        <taxon>Arthropoda</taxon>
        <taxon>Hexapoda</taxon>
        <taxon>Insecta</taxon>
        <taxon>Pterygota</taxon>
        <taxon>Neoptera</taxon>
        <taxon>Endopterygota</taxon>
        <taxon>Coleoptera</taxon>
        <taxon>Polyphaga</taxon>
        <taxon>Cucujiformia</taxon>
        <taxon>Chrysomeloidea</taxon>
        <taxon>Cerambycidae</taxon>
        <taxon>Cerambycinae</taxon>
        <taxon>Callichromatini</taxon>
        <taxon>Aromia</taxon>
    </lineage>
</organism>
<dbReference type="InterPro" id="IPR019149">
    <property type="entry name" value="ABHD18"/>
</dbReference>
<keyword evidence="2" id="KW-1185">Reference proteome</keyword>
<dbReference type="EMBL" id="JAPWTK010000102">
    <property type="protein sequence ID" value="KAJ8950343.1"/>
    <property type="molecule type" value="Genomic_DNA"/>
</dbReference>
<evidence type="ECO:0008006" key="3">
    <source>
        <dbReference type="Google" id="ProtNLM"/>
    </source>
</evidence>
<accession>A0AAV8YGG8</accession>
<name>A0AAV8YGG8_9CUCU</name>
<dbReference type="AlphaFoldDB" id="A0AAV8YGG8"/>
<comment type="caution">
    <text evidence="1">The sequence shown here is derived from an EMBL/GenBank/DDBJ whole genome shotgun (WGS) entry which is preliminary data.</text>
</comment>
<reference evidence="1" key="1">
    <citation type="journal article" date="2023" name="Insect Mol. Biol.">
        <title>Genome sequencing provides insights into the evolution of gene families encoding plant cell wall-degrading enzymes in longhorned beetles.</title>
        <authorList>
            <person name="Shin N.R."/>
            <person name="Okamura Y."/>
            <person name="Kirsch R."/>
            <person name="Pauchet Y."/>
        </authorList>
    </citation>
    <scope>NUCLEOTIDE SEQUENCE</scope>
    <source>
        <strain evidence="1">AMC_N1</strain>
    </source>
</reference>
<dbReference type="Pfam" id="PF09752">
    <property type="entry name" value="ABHD18"/>
    <property type="match status" value="1"/>
</dbReference>
<evidence type="ECO:0000313" key="1">
    <source>
        <dbReference type="EMBL" id="KAJ8950343.1"/>
    </source>
</evidence>
<gene>
    <name evidence="1" type="ORF">NQ318_021203</name>
</gene>